<dbReference type="EMBL" id="QZFU01000017">
    <property type="protein sequence ID" value="RJO75895.1"/>
    <property type="molecule type" value="Genomic_DNA"/>
</dbReference>
<dbReference type="InterPro" id="IPR034660">
    <property type="entry name" value="DinB/YfiT-like"/>
</dbReference>
<proteinExistence type="predicted"/>
<dbReference type="InterPro" id="IPR024344">
    <property type="entry name" value="MDMPI_metal-binding"/>
</dbReference>
<dbReference type="Proteomes" id="UP000266677">
    <property type="component" value="Unassembled WGS sequence"/>
</dbReference>
<dbReference type="Pfam" id="PF11716">
    <property type="entry name" value="MDMPI_N"/>
    <property type="match status" value="1"/>
</dbReference>
<dbReference type="Gene3D" id="1.20.120.450">
    <property type="entry name" value="dinb family like domain"/>
    <property type="match status" value="1"/>
</dbReference>
<dbReference type="GO" id="GO:0046872">
    <property type="term" value="F:metal ion binding"/>
    <property type="evidence" value="ECO:0007669"/>
    <property type="project" value="InterPro"/>
</dbReference>
<dbReference type="InterPro" id="IPR017520">
    <property type="entry name" value="CHP03086"/>
</dbReference>
<protein>
    <submittedName>
        <fullName evidence="2">TIGR03086 family protein</fullName>
    </submittedName>
</protein>
<evidence type="ECO:0000259" key="1">
    <source>
        <dbReference type="Pfam" id="PF11716"/>
    </source>
</evidence>
<evidence type="ECO:0000313" key="3">
    <source>
        <dbReference type="Proteomes" id="UP000266677"/>
    </source>
</evidence>
<name>A0A3A4L1P6_9NOCA</name>
<dbReference type="InterPro" id="IPR017517">
    <property type="entry name" value="Maleyloyr_isom"/>
</dbReference>
<gene>
    <name evidence="2" type="ORF">D5S18_13760</name>
</gene>
<comment type="caution">
    <text evidence="2">The sequence shown here is derived from an EMBL/GenBank/DDBJ whole genome shotgun (WGS) entry which is preliminary data.</text>
</comment>
<keyword evidence="3" id="KW-1185">Reference proteome</keyword>
<dbReference type="SUPFAM" id="SSF109854">
    <property type="entry name" value="DinB/YfiT-like putative metalloenzymes"/>
    <property type="match status" value="1"/>
</dbReference>
<reference evidence="2 3" key="1">
    <citation type="submission" date="2018-09" db="EMBL/GenBank/DDBJ databases">
        <title>YIM PH21274 draft genome.</title>
        <authorList>
            <person name="Miao C."/>
        </authorList>
    </citation>
    <scope>NUCLEOTIDE SEQUENCE [LARGE SCALE GENOMIC DNA]</scope>
    <source>
        <strain evidence="2 3">YIM PH 21724</strain>
    </source>
</reference>
<dbReference type="NCBIfam" id="TIGR03086">
    <property type="entry name" value="TIGR03086 family metal-binding protein"/>
    <property type="match status" value="1"/>
</dbReference>
<organism evidence="2 3">
    <name type="scientific">Nocardia panacis</name>
    <dbReference type="NCBI Taxonomy" id="2340916"/>
    <lineage>
        <taxon>Bacteria</taxon>
        <taxon>Bacillati</taxon>
        <taxon>Actinomycetota</taxon>
        <taxon>Actinomycetes</taxon>
        <taxon>Mycobacteriales</taxon>
        <taxon>Nocardiaceae</taxon>
        <taxon>Nocardia</taxon>
    </lineage>
</organism>
<feature type="domain" description="Mycothiol-dependent maleylpyruvate isomerase metal-binding" evidence="1">
    <location>
        <begin position="10"/>
        <end position="125"/>
    </location>
</feature>
<dbReference type="AlphaFoldDB" id="A0A3A4L1P6"/>
<dbReference type="NCBIfam" id="TIGR03083">
    <property type="entry name" value="maleylpyruvate isomerase family mycothiol-dependent enzyme"/>
    <property type="match status" value="1"/>
</dbReference>
<evidence type="ECO:0000313" key="2">
    <source>
        <dbReference type="EMBL" id="RJO75895.1"/>
    </source>
</evidence>
<accession>A0A3A4L1P6</accession>
<dbReference type="RefSeq" id="WP_120041032.1">
    <property type="nucleotide sequence ID" value="NZ_QZFU01000017.1"/>
</dbReference>
<dbReference type="OrthoDB" id="5185819at2"/>
<sequence length="186" mass="19803">MDHVIGQIDRAIDSTAAIIDAVEATHLTAPTLCAEWDVRAVLNHIVGSMYSFAAAVSKTDIDHEPDWLASDPQAAYAAAAEVGRAAWHRPDALEATVVLPFAEVPAAAAAQIHLMEILAHGADVAVAIDRADLLDEQLCEEVLTTLRALGGIDAFRKEGAFGPEVLVAADAPAHRRLLAYLGREIR</sequence>